<dbReference type="RefSeq" id="WP_078335243.1">
    <property type="nucleotide sequence ID" value="NZ_MAFQ01000010.1"/>
</dbReference>
<keyword evidence="1" id="KW-1133">Transmembrane helix</keyword>
<sequence>MATSAIFLIILVVLAGILLFAAIALMAYNEHHRYGQAEAEQIRKAAEQHALVKQNESAIALGRNDGHRE</sequence>
<dbReference type="AlphaFoldDB" id="A0A4R5P8L7"/>
<organism evidence="2 3">
    <name type="scientific">Mycobacteroides franklinii</name>
    <dbReference type="NCBI Taxonomy" id="948102"/>
    <lineage>
        <taxon>Bacteria</taxon>
        <taxon>Bacillati</taxon>
        <taxon>Actinomycetota</taxon>
        <taxon>Actinomycetes</taxon>
        <taxon>Mycobacteriales</taxon>
        <taxon>Mycobacteriaceae</taxon>
        <taxon>Mycobacteroides</taxon>
    </lineage>
</organism>
<proteinExistence type="predicted"/>
<dbReference type="EMBL" id="RXLR01000017">
    <property type="protein sequence ID" value="TDH20207.1"/>
    <property type="molecule type" value="Genomic_DNA"/>
</dbReference>
<keyword evidence="1" id="KW-0472">Membrane</keyword>
<feature type="transmembrane region" description="Helical" evidence="1">
    <location>
        <begin position="6"/>
        <end position="28"/>
    </location>
</feature>
<reference evidence="2 3" key="1">
    <citation type="journal article" date="2019" name="Sci. Rep.">
        <title>Extended insight into the Mycobacterium chelonae-abscessus complex through whole genome sequencing of Mycobacterium salmoniphilum outbreak and Mycobacterium salmoniphilum-like strains.</title>
        <authorList>
            <person name="Behra P.R.K."/>
            <person name="Das S."/>
            <person name="Pettersson B.M.F."/>
            <person name="Shirreff L."/>
            <person name="DuCote T."/>
            <person name="Jacobsson K.G."/>
            <person name="Ennis D.G."/>
            <person name="Kirsebom L.A."/>
        </authorList>
    </citation>
    <scope>NUCLEOTIDE SEQUENCE [LARGE SCALE GENOMIC DNA]</scope>
    <source>
        <strain evidence="2 3">DSM 45524</strain>
    </source>
</reference>
<evidence type="ECO:0000256" key="1">
    <source>
        <dbReference type="SAM" id="Phobius"/>
    </source>
</evidence>
<evidence type="ECO:0000313" key="3">
    <source>
        <dbReference type="Proteomes" id="UP000295627"/>
    </source>
</evidence>
<accession>A0A4R5P8L7</accession>
<keyword evidence="1" id="KW-0812">Transmembrane</keyword>
<protein>
    <submittedName>
        <fullName evidence="2">Uncharacterized protein</fullName>
    </submittedName>
</protein>
<dbReference type="Proteomes" id="UP000295627">
    <property type="component" value="Unassembled WGS sequence"/>
</dbReference>
<comment type="caution">
    <text evidence="2">The sequence shown here is derived from an EMBL/GenBank/DDBJ whole genome shotgun (WGS) entry which is preliminary data.</text>
</comment>
<evidence type="ECO:0000313" key="2">
    <source>
        <dbReference type="EMBL" id="TDH20207.1"/>
    </source>
</evidence>
<name>A0A4R5P8L7_9MYCO</name>
<gene>
    <name evidence="2" type="ORF">EJ571_15550</name>
</gene>